<dbReference type="Proteomes" id="UP001174210">
    <property type="component" value="Unassembled WGS sequence"/>
</dbReference>
<evidence type="ECO:0000313" key="3">
    <source>
        <dbReference type="Proteomes" id="UP001174210"/>
    </source>
</evidence>
<keyword evidence="1" id="KW-0732">Signal</keyword>
<reference evidence="2" key="1">
    <citation type="submission" date="2023-03" db="EMBL/GenBank/DDBJ databases">
        <title>MT1 and MT2 Draft Genomes of Novel Species.</title>
        <authorList>
            <person name="Venkateswaran K."/>
        </authorList>
    </citation>
    <scope>NUCLEOTIDE SEQUENCE</scope>
    <source>
        <strain evidence="2">F6_8S_P_1A</strain>
    </source>
</reference>
<gene>
    <name evidence="2" type="ORF">P5G59_14700</name>
</gene>
<protein>
    <recommendedName>
        <fullName evidence="4">Hemagglutinin</fullName>
    </recommendedName>
</protein>
<comment type="caution">
    <text evidence="2">The sequence shown here is derived from an EMBL/GenBank/DDBJ whole genome shotgun (WGS) entry which is preliminary data.</text>
</comment>
<dbReference type="EMBL" id="JAROCB010000004">
    <property type="protein sequence ID" value="MDN4598399.1"/>
    <property type="molecule type" value="Genomic_DNA"/>
</dbReference>
<organism evidence="2 3">
    <name type="scientific">Leifsonia virtsii</name>
    <dbReference type="NCBI Taxonomy" id="3035915"/>
    <lineage>
        <taxon>Bacteria</taxon>
        <taxon>Bacillati</taxon>
        <taxon>Actinomycetota</taxon>
        <taxon>Actinomycetes</taxon>
        <taxon>Micrococcales</taxon>
        <taxon>Microbacteriaceae</taxon>
        <taxon>Leifsonia</taxon>
    </lineage>
</organism>
<evidence type="ECO:0000313" key="2">
    <source>
        <dbReference type="EMBL" id="MDN4598399.1"/>
    </source>
</evidence>
<name>A0ABT8J003_9MICO</name>
<evidence type="ECO:0000256" key="1">
    <source>
        <dbReference type="SAM" id="SignalP"/>
    </source>
</evidence>
<feature type="signal peptide" evidence="1">
    <location>
        <begin position="1"/>
        <end position="19"/>
    </location>
</feature>
<feature type="chain" id="PRO_5047296068" description="Hemagglutinin" evidence="1">
    <location>
        <begin position="20"/>
        <end position="812"/>
    </location>
</feature>
<evidence type="ECO:0008006" key="4">
    <source>
        <dbReference type="Google" id="ProtNLM"/>
    </source>
</evidence>
<dbReference type="RefSeq" id="WP_301219743.1">
    <property type="nucleotide sequence ID" value="NZ_JAROCB010000004.1"/>
</dbReference>
<proteinExistence type="predicted"/>
<sequence length="812" mass="83251">MTPRKLLTGVLAFALLVSAALVGTLTAPERAAALDGSQFNPAEIISDANFYDRAAMSQADIQSFLSSKVSCSNSRCLATGQFPTSSKPADVICSPYSGGGSEGAAAIIFKVQQACGVSAKVILVTLQKEQGLITDGAPDSNQIYKAMGYACPDTSGCDTAYYGFFNQVYSAARQLVRYGNPPGTSQYFTWFPVGAPSAVRYSPIPPGPNGCDAPVITIKNKATAALYYYTPYQPNPAALANLYGTGDTCSSYGNRNFWVYYSQWFGDPVGAGNPIGNVELVQGSPGKLHVSGWALDPDTASPIAVHVYVGDVGTPTMADRSRPDVGAVYPALGANHGFDVTVPVTRSGAQQVCIYAINVGAGGNVALDCRTVTLYGGSPFGSLAPVTLGGDGRATVTGWAIDPDQTAPITVHVYVDDAGAAYTADVSRPDVATAYPGYGDKHGFSVTTSVLSPGPHTVCAYAINTGAGSNAALGCAGVVRPGAIVDQGRAPIGALESVSTSGAKVSVTGWALDPDTAAPIPVHVYVDGTGTPFTASGDRADVARLYPDYGPAHGYTATVPSAIGVHQVCVYAINNGAGGNALLGCRQVIVQGTVVEQSRAPFGNLESLTVAGDGTITATGWAIDPDTVASIPVHVYVDATGTAFTADRTRQDVGRFYPDYGDWHGFSASVKAAAGTHTVCVYGINNGAGGNVVLGCRQVTVTAVILELGRVPIGNLDSVQVASGGVRVTGWAIDPDTAAPITVHVYVDAVGTAYTANKQRTDVGAVYPAYGSSHGIDQTIAAAPGKHTVCVYAINTGPGGNASLGCRTVTVG</sequence>
<keyword evidence="3" id="KW-1185">Reference proteome</keyword>
<accession>A0ABT8J003</accession>